<protein>
    <submittedName>
        <fullName evidence="1">Uncharacterized protein</fullName>
    </submittedName>
</protein>
<reference evidence="1" key="1">
    <citation type="submission" date="2014-09" db="EMBL/GenBank/DDBJ databases">
        <authorList>
            <person name="Magalhaes I.L.F."/>
            <person name="Oliveira U."/>
            <person name="Santos F.R."/>
            <person name="Vidigal T.H.D.A."/>
            <person name="Brescovit A.D."/>
            <person name="Santos A.J."/>
        </authorList>
    </citation>
    <scope>NUCLEOTIDE SEQUENCE</scope>
    <source>
        <tissue evidence="1">Shoot tissue taken approximately 20 cm above the soil surface</tissue>
    </source>
</reference>
<reference evidence="1" key="2">
    <citation type="journal article" date="2015" name="Data Brief">
        <title>Shoot transcriptome of the giant reed, Arundo donax.</title>
        <authorList>
            <person name="Barrero R.A."/>
            <person name="Guerrero F.D."/>
            <person name="Moolhuijzen P."/>
            <person name="Goolsby J.A."/>
            <person name="Tidwell J."/>
            <person name="Bellgard S.E."/>
            <person name="Bellgard M.I."/>
        </authorList>
    </citation>
    <scope>NUCLEOTIDE SEQUENCE</scope>
    <source>
        <tissue evidence="1">Shoot tissue taken approximately 20 cm above the soil surface</tissue>
    </source>
</reference>
<sequence>MRELVTILIYGVVEYSHVMNVAATATATVKVNCMSKLHTASTF</sequence>
<organism evidence="1">
    <name type="scientific">Arundo donax</name>
    <name type="common">Giant reed</name>
    <name type="synonym">Donax arundinaceus</name>
    <dbReference type="NCBI Taxonomy" id="35708"/>
    <lineage>
        <taxon>Eukaryota</taxon>
        <taxon>Viridiplantae</taxon>
        <taxon>Streptophyta</taxon>
        <taxon>Embryophyta</taxon>
        <taxon>Tracheophyta</taxon>
        <taxon>Spermatophyta</taxon>
        <taxon>Magnoliopsida</taxon>
        <taxon>Liliopsida</taxon>
        <taxon>Poales</taxon>
        <taxon>Poaceae</taxon>
        <taxon>PACMAD clade</taxon>
        <taxon>Arundinoideae</taxon>
        <taxon>Arundineae</taxon>
        <taxon>Arundo</taxon>
    </lineage>
</organism>
<dbReference type="EMBL" id="GBRH01235953">
    <property type="protein sequence ID" value="JAD61942.1"/>
    <property type="molecule type" value="Transcribed_RNA"/>
</dbReference>
<dbReference type="AlphaFoldDB" id="A0A0A9BRI9"/>
<name>A0A0A9BRI9_ARUDO</name>
<accession>A0A0A9BRI9</accession>
<evidence type="ECO:0000313" key="1">
    <source>
        <dbReference type="EMBL" id="JAD61942.1"/>
    </source>
</evidence>
<proteinExistence type="predicted"/>